<feature type="compositionally biased region" description="Polar residues" evidence="24">
    <location>
        <begin position="185"/>
        <end position="197"/>
    </location>
</feature>
<keyword evidence="10" id="KW-0479">Metal-binding</keyword>
<dbReference type="InterPro" id="IPR032675">
    <property type="entry name" value="LRR_dom_sf"/>
</dbReference>
<dbReference type="STRING" id="253628.A0A0D2AUR4"/>
<evidence type="ECO:0000256" key="17">
    <source>
        <dbReference type="ARBA" id="ARBA00023163"/>
    </source>
</evidence>
<dbReference type="GO" id="GO:0005634">
    <property type="term" value="C:nucleus"/>
    <property type="evidence" value="ECO:0007669"/>
    <property type="project" value="UniProtKB-SubCell"/>
</dbReference>
<protein>
    <recommendedName>
        <fullName evidence="19">CCR4-Not complex 3'-5'-exoribonuclease subunit Ccr4</fullName>
        <ecNumber evidence="6">3.1.13.4</ecNumber>
    </recommendedName>
    <alternativeName>
        <fullName evidence="20">Carbon catabolite repressor protein 4</fullName>
    </alternativeName>
    <alternativeName>
        <fullName evidence="21">Cytoplasmic deadenylase</fullName>
    </alternativeName>
    <alternativeName>
        <fullName evidence="22">Glucose-repressible alcohol dehydrogenase transcriptional effector</fullName>
    </alternativeName>
</protein>
<dbReference type="SUPFAM" id="SSF56219">
    <property type="entry name" value="DNase I-like"/>
    <property type="match status" value="1"/>
</dbReference>
<dbReference type="Gene3D" id="3.60.10.10">
    <property type="entry name" value="Endonuclease/exonuclease/phosphatase"/>
    <property type="match status" value="1"/>
</dbReference>
<dbReference type="EC" id="3.1.13.4" evidence="6"/>
<evidence type="ECO:0000256" key="5">
    <source>
        <dbReference type="ARBA" id="ARBA00010774"/>
    </source>
</evidence>
<comment type="cofactor">
    <cofactor evidence="2">
        <name>Mg(2+)</name>
        <dbReference type="ChEBI" id="CHEBI:18420"/>
    </cofactor>
</comment>
<evidence type="ECO:0000256" key="21">
    <source>
        <dbReference type="ARBA" id="ARBA00031469"/>
    </source>
</evidence>
<dbReference type="InParanoid" id="A0A0D2AUR4"/>
<dbReference type="PROSITE" id="PS51450">
    <property type="entry name" value="LRR"/>
    <property type="match status" value="3"/>
</dbReference>
<organism evidence="26 27">
    <name type="scientific">Verruconis gallopava</name>
    <dbReference type="NCBI Taxonomy" id="253628"/>
    <lineage>
        <taxon>Eukaryota</taxon>
        <taxon>Fungi</taxon>
        <taxon>Dikarya</taxon>
        <taxon>Ascomycota</taxon>
        <taxon>Pezizomycotina</taxon>
        <taxon>Dothideomycetes</taxon>
        <taxon>Pleosporomycetidae</taxon>
        <taxon>Venturiales</taxon>
        <taxon>Sympoventuriaceae</taxon>
        <taxon>Verruconis</taxon>
    </lineage>
</organism>
<dbReference type="EMBL" id="KN847547">
    <property type="protein sequence ID" value="KIW02899.1"/>
    <property type="molecule type" value="Genomic_DNA"/>
</dbReference>
<evidence type="ECO:0000256" key="18">
    <source>
        <dbReference type="ARBA" id="ARBA00023242"/>
    </source>
</evidence>
<dbReference type="InterPro" id="IPR001611">
    <property type="entry name" value="Leu-rich_rpt"/>
</dbReference>
<keyword evidence="11" id="KW-0677">Repeat</keyword>
<dbReference type="OrthoDB" id="428734at2759"/>
<dbReference type="GO" id="GO:0004535">
    <property type="term" value="F:poly(A)-specific ribonuclease activity"/>
    <property type="evidence" value="ECO:0007669"/>
    <property type="project" value="UniProtKB-EC"/>
</dbReference>
<keyword evidence="16" id="KW-0805">Transcription regulation</keyword>
<evidence type="ECO:0000256" key="24">
    <source>
        <dbReference type="SAM" id="MobiDB-lite"/>
    </source>
</evidence>
<evidence type="ECO:0000256" key="9">
    <source>
        <dbReference type="ARBA" id="ARBA00022722"/>
    </source>
</evidence>
<dbReference type="GeneID" id="27313921"/>
<keyword evidence="18" id="KW-0539">Nucleus</keyword>
<evidence type="ECO:0000256" key="13">
    <source>
        <dbReference type="ARBA" id="ARBA00022839"/>
    </source>
</evidence>
<evidence type="ECO:0000313" key="27">
    <source>
        <dbReference type="Proteomes" id="UP000053259"/>
    </source>
</evidence>
<evidence type="ECO:0000256" key="16">
    <source>
        <dbReference type="ARBA" id="ARBA00023015"/>
    </source>
</evidence>
<proteinExistence type="inferred from homology"/>
<feature type="compositionally biased region" description="Polar residues" evidence="24">
    <location>
        <begin position="7"/>
        <end position="35"/>
    </location>
</feature>
<dbReference type="InterPro" id="IPR005135">
    <property type="entry name" value="Endo/exonuclease/phosphatase"/>
</dbReference>
<dbReference type="Gene3D" id="3.80.10.10">
    <property type="entry name" value="Ribonuclease Inhibitor"/>
    <property type="match status" value="1"/>
</dbReference>
<evidence type="ECO:0000256" key="3">
    <source>
        <dbReference type="ARBA" id="ARBA00004123"/>
    </source>
</evidence>
<comment type="function">
    <text evidence="23">Acts as a catalytic component of the CCR4-NOT core complex, which in the nucleus seems to be a general transcription factor, and in the cytoplasm the major mRNA deadenylase involved in mRNA turnover. Ccr4 has 3'-5' RNase activity with a strong preference for polyadenylated substrates and also low exonuclease activity towards single-stranded DNA.</text>
</comment>
<evidence type="ECO:0000256" key="22">
    <source>
        <dbReference type="ARBA" id="ARBA00033317"/>
    </source>
</evidence>
<comment type="similarity">
    <text evidence="5">Belongs to the CCR4/nocturin family.</text>
</comment>
<dbReference type="SMART" id="SM00369">
    <property type="entry name" value="LRR_TYP"/>
    <property type="match status" value="3"/>
</dbReference>
<dbReference type="InterPro" id="IPR003591">
    <property type="entry name" value="Leu-rich_rpt_typical-subtyp"/>
</dbReference>
<evidence type="ECO:0000256" key="12">
    <source>
        <dbReference type="ARBA" id="ARBA00022801"/>
    </source>
</evidence>
<evidence type="ECO:0000256" key="20">
    <source>
        <dbReference type="ARBA" id="ARBA00030493"/>
    </source>
</evidence>
<gene>
    <name evidence="26" type="ORF">PV09_05948</name>
</gene>
<accession>A0A0D2AUR4</accession>
<feature type="compositionally biased region" description="Basic and acidic residues" evidence="24">
    <location>
        <begin position="204"/>
        <end position="215"/>
    </location>
</feature>
<keyword evidence="8" id="KW-0433">Leucine-rich repeat</keyword>
<comment type="catalytic activity">
    <reaction evidence="1">
        <text>Exonucleolytic cleavage of poly(A) to 5'-AMP.</text>
        <dbReference type="EC" id="3.1.13.4"/>
    </reaction>
</comment>
<dbReference type="CDD" id="cd09097">
    <property type="entry name" value="Deadenylase_CCR4"/>
    <property type="match status" value="1"/>
</dbReference>
<evidence type="ECO:0000256" key="14">
    <source>
        <dbReference type="ARBA" id="ARBA00022842"/>
    </source>
</evidence>
<feature type="compositionally biased region" description="Polar residues" evidence="24">
    <location>
        <begin position="122"/>
        <end position="133"/>
    </location>
</feature>
<evidence type="ECO:0000256" key="2">
    <source>
        <dbReference type="ARBA" id="ARBA00001946"/>
    </source>
</evidence>
<keyword evidence="15" id="KW-0694">RNA-binding</keyword>
<evidence type="ECO:0000313" key="26">
    <source>
        <dbReference type="EMBL" id="KIW02899.1"/>
    </source>
</evidence>
<feature type="compositionally biased region" description="Basic residues" evidence="24">
    <location>
        <begin position="96"/>
        <end position="105"/>
    </location>
</feature>
<dbReference type="GO" id="GO:0003723">
    <property type="term" value="F:RNA binding"/>
    <property type="evidence" value="ECO:0007669"/>
    <property type="project" value="UniProtKB-KW"/>
</dbReference>
<dbReference type="SUPFAM" id="SSF52058">
    <property type="entry name" value="L domain-like"/>
    <property type="match status" value="1"/>
</dbReference>
<evidence type="ECO:0000259" key="25">
    <source>
        <dbReference type="Pfam" id="PF03372"/>
    </source>
</evidence>
<dbReference type="FunCoup" id="A0A0D2AUR4">
    <property type="interactions" value="446"/>
</dbReference>
<dbReference type="Pfam" id="PF13855">
    <property type="entry name" value="LRR_8"/>
    <property type="match status" value="1"/>
</dbReference>
<evidence type="ECO:0000256" key="6">
    <source>
        <dbReference type="ARBA" id="ARBA00012161"/>
    </source>
</evidence>
<evidence type="ECO:0000256" key="1">
    <source>
        <dbReference type="ARBA" id="ARBA00001663"/>
    </source>
</evidence>
<feature type="domain" description="Endonuclease/exonuclease/phosphatase" evidence="25">
    <location>
        <begin position="613"/>
        <end position="729"/>
    </location>
</feature>
<evidence type="ECO:0000256" key="15">
    <source>
        <dbReference type="ARBA" id="ARBA00022884"/>
    </source>
</evidence>
<keyword evidence="12" id="KW-0378">Hydrolase</keyword>
<dbReference type="InterPro" id="IPR036691">
    <property type="entry name" value="Endo/exonu/phosph_ase_sf"/>
</dbReference>
<feature type="compositionally biased region" description="Polar residues" evidence="24">
    <location>
        <begin position="141"/>
        <end position="159"/>
    </location>
</feature>
<name>A0A0D2AUR4_9PEZI</name>
<keyword evidence="17" id="KW-0804">Transcription</keyword>
<dbReference type="InterPro" id="IPR050410">
    <property type="entry name" value="CCR4/nocturin_mRNA_transcr"/>
</dbReference>
<dbReference type="FunFam" id="3.60.10.10:FF:000037">
    <property type="entry name" value="Glucose-repressible alcohol dehydrogenase transcriptional effector"/>
    <property type="match status" value="1"/>
</dbReference>
<reference evidence="26 27" key="1">
    <citation type="submission" date="2015-01" db="EMBL/GenBank/DDBJ databases">
        <title>The Genome Sequence of Ochroconis gallopava CBS43764.</title>
        <authorList>
            <consortium name="The Broad Institute Genomics Platform"/>
            <person name="Cuomo C."/>
            <person name="de Hoog S."/>
            <person name="Gorbushina A."/>
            <person name="Stielow B."/>
            <person name="Teixiera M."/>
            <person name="Abouelleil A."/>
            <person name="Chapman S.B."/>
            <person name="Priest M."/>
            <person name="Young S.K."/>
            <person name="Wortman J."/>
            <person name="Nusbaum C."/>
            <person name="Birren B."/>
        </authorList>
    </citation>
    <scope>NUCLEOTIDE SEQUENCE [LARGE SCALE GENOMIC DNA]</scope>
    <source>
        <strain evidence="26 27">CBS 43764</strain>
    </source>
</reference>
<evidence type="ECO:0000256" key="4">
    <source>
        <dbReference type="ARBA" id="ARBA00004496"/>
    </source>
</evidence>
<evidence type="ECO:0000256" key="8">
    <source>
        <dbReference type="ARBA" id="ARBA00022614"/>
    </source>
</evidence>
<dbReference type="Pfam" id="PF03372">
    <property type="entry name" value="Exo_endo_phos"/>
    <property type="match status" value="2"/>
</dbReference>
<evidence type="ECO:0000256" key="10">
    <source>
        <dbReference type="ARBA" id="ARBA00022723"/>
    </source>
</evidence>
<dbReference type="AlphaFoldDB" id="A0A0D2AUR4"/>
<dbReference type="Proteomes" id="UP000053259">
    <property type="component" value="Unassembled WGS sequence"/>
</dbReference>
<keyword evidence="13" id="KW-0269">Exonuclease</keyword>
<feature type="region of interest" description="Disordered" evidence="24">
    <location>
        <begin position="179"/>
        <end position="219"/>
    </location>
</feature>
<dbReference type="GO" id="GO:0005737">
    <property type="term" value="C:cytoplasm"/>
    <property type="evidence" value="ECO:0007669"/>
    <property type="project" value="UniProtKB-SubCell"/>
</dbReference>
<feature type="compositionally biased region" description="Low complexity" evidence="24">
    <location>
        <begin position="48"/>
        <end position="59"/>
    </location>
</feature>
<evidence type="ECO:0000256" key="7">
    <source>
        <dbReference type="ARBA" id="ARBA00022490"/>
    </source>
</evidence>
<comment type="subcellular location">
    <subcellularLocation>
        <location evidence="4">Cytoplasm</location>
    </subcellularLocation>
    <subcellularLocation>
        <location evidence="3">Nucleus</location>
    </subcellularLocation>
</comment>
<feature type="region of interest" description="Disordered" evidence="24">
    <location>
        <begin position="1"/>
        <end position="159"/>
    </location>
</feature>
<evidence type="ECO:0000256" key="19">
    <source>
        <dbReference type="ARBA" id="ARBA00023475"/>
    </source>
</evidence>
<dbReference type="RefSeq" id="XP_016212768.1">
    <property type="nucleotide sequence ID" value="XM_016359519.1"/>
</dbReference>
<keyword evidence="27" id="KW-1185">Reference proteome</keyword>
<keyword evidence="9" id="KW-0540">Nuclease</keyword>
<feature type="domain" description="Endonuclease/exonuclease/phosphatase" evidence="25">
    <location>
        <begin position="384"/>
        <end position="501"/>
    </location>
</feature>
<dbReference type="VEuPathDB" id="FungiDB:PV09_05948"/>
<dbReference type="PANTHER" id="PTHR12121">
    <property type="entry name" value="CARBON CATABOLITE REPRESSOR PROTEIN 4"/>
    <property type="match status" value="1"/>
</dbReference>
<evidence type="ECO:0000256" key="23">
    <source>
        <dbReference type="ARBA" id="ARBA00045495"/>
    </source>
</evidence>
<evidence type="ECO:0000256" key="11">
    <source>
        <dbReference type="ARBA" id="ARBA00022737"/>
    </source>
</evidence>
<keyword evidence="14" id="KW-0460">Magnesium</keyword>
<sequence length="761" mass="85620">MADGQYRFTQASGQQYYSQFNNTRHSSQRPTSPAPQNHRRGFPSDTTSPSRSPRARSPSNHPYSMYAQGHAGLNSHGMMNGAGHQRFGNQLNLNKYSHHNPHQHNQHAQTGQDGGHGAHQGNFISHQHNQSGGASAHFGTSHLQNGAQSNAYSTAPVSQTEHWKKQIEIAAEIRSLTHAHPHARNASSASKTVLPGTSTGGAKDTNEKKEERYRTAGDWSDDEMEQSIWTEIDMGGSNLRCISLQLFDYYPFLTKLYLNNNRLQVIPPEIGHLRNLSHLDLSLNQISTLPPEMGMLVNLRVLLLVDNKITVIPYELGNLFALDMLAIDGNPLNEGQLSVIVEEGPQALIRQLRESAPGPDPPRPRDWIVLDDTDSSPDEKFQVISFNILCKIAATPQQFGYSPSQVLDWDYRKELILQEIRSRDADIVCLQELDVDNYNNLFREMLARSDYKGVYWPRSKTKTMSTEQGKGVDGCATFVKNSRFIILDKQVIEFANVSINRADMKGEHDLFNRVMIRDNIGVVTFLENRSTGSRLIVVNTHLYWDQNYRDVKVVQAAILMEETQKLAEKYAKWPPTPDKDKIRFRYANGDKEGEEPVEEEIQNPVPSMTYEHGTDIPIVVCGDFNSTPRSGVYEMLTTGSLAGNHRDLGTYKYGNITKDGVRHAFGLKSSYGNIGELPFTNYTPGYTGVLDYILYSTSSLSCTGLLGEVDPEYLKRVPGFPNLHFPSDHLLLQSEFKAKAPRKERKITEVDFGPQKENRRN</sequence>
<dbReference type="GO" id="GO:0046872">
    <property type="term" value="F:metal ion binding"/>
    <property type="evidence" value="ECO:0007669"/>
    <property type="project" value="UniProtKB-KW"/>
</dbReference>
<dbReference type="PANTHER" id="PTHR12121:SF100">
    <property type="entry name" value="POLY(A)-SPECIFIC RIBONUCLEASE"/>
    <property type="match status" value="1"/>
</dbReference>
<keyword evidence="7" id="KW-0963">Cytoplasm</keyword>